<reference evidence="2 3" key="1">
    <citation type="submission" date="2019-08" db="EMBL/GenBank/DDBJ databases">
        <title>Deep-cultivation of Planctomycetes and their phenomic and genomic characterization uncovers novel biology.</title>
        <authorList>
            <person name="Wiegand S."/>
            <person name="Jogler M."/>
            <person name="Boedeker C."/>
            <person name="Pinto D."/>
            <person name="Vollmers J."/>
            <person name="Rivas-Marin E."/>
            <person name="Kohn T."/>
            <person name="Peeters S.H."/>
            <person name="Heuer A."/>
            <person name="Rast P."/>
            <person name="Oberbeckmann S."/>
            <person name="Bunk B."/>
            <person name="Jeske O."/>
            <person name="Meyerdierks A."/>
            <person name="Storesund J.E."/>
            <person name="Kallscheuer N."/>
            <person name="Luecker S."/>
            <person name="Lage O.M."/>
            <person name="Pohl T."/>
            <person name="Merkel B.J."/>
            <person name="Hornburger P."/>
            <person name="Mueller R.-W."/>
            <person name="Bruemmer F."/>
            <person name="Labrenz M."/>
            <person name="Spormann A.M."/>
            <person name="Op den Camp H."/>
            <person name="Overmann J."/>
            <person name="Amann R."/>
            <person name="Jetten M.S.M."/>
            <person name="Mascher T."/>
            <person name="Medema M.H."/>
            <person name="Devos D.P."/>
            <person name="Kaster A.-K."/>
            <person name="Ovreas L."/>
            <person name="Rohde M."/>
            <person name="Galperin M.Y."/>
            <person name="Jogler C."/>
        </authorList>
    </citation>
    <scope>NUCLEOTIDE SEQUENCE [LARGE SCALE GENOMIC DNA]</scope>
    <source>
        <strain evidence="2 3">UC8</strain>
    </source>
</reference>
<organism evidence="2 3">
    <name type="scientific">Roseimaritima ulvae</name>
    <dbReference type="NCBI Taxonomy" id="980254"/>
    <lineage>
        <taxon>Bacteria</taxon>
        <taxon>Pseudomonadati</taxon>
        <taxon>Planctomycetota</taxon>
        <taxon>Planctomycetia</taxon>
        <taxon>Pirellulales</taxon>
        <taxon>Pirellulaceae</taxon>
        <taxon>Roseimaritima</taxon>
    </lineage>
</organism>
<keyword evidence="1" id="KW-0812">Transmembrane</keyword>
<feature type="transmembrane region" description="Helical" evidence="1">
    <location>
        <begin position="43"/>
        <end position="63"/>
    </location>
</feature>
<proteinExistence type="predicted"/>
<evidence type="ECO:0000256" key="1">
    <source>
        <dbReference type="SAM" id="Phobius"/>
    </source>
</evidence>
<dbReference type="OrthoDB" id="291470at2"/>
<sequence>MPKALCLTSLAVAVVIVLLFLTDLIMSLAGMTPSSPLRGASMMMDIAFVTVGTAIAVMSWLTYREQG</sequence>
<dbReference type="AlphaFoldDB" id="A0A5B9QTL9"/>
<dbReference type="KEGG" id="rul:UC8_43980"/>
<evidence type="ECO:0000313" key="2">
    <source>
        <dbReference type="EMBL" id="QEG42364.1"/>
    </source>
</evidence>
<keyword evidence="1" id="KW-1133">Transmembrane helix</keyword>
<keyword evidence="1" id="KW-0472">Membrane</keyword>
<evidence type="ECO:0000313" key="3">
    <source>
        <dbReference type="Proteomes" id="UP000325286"/>
    </source>
</evidence>
<keyword evidence="3" id="KW-1185">Reference proteome</keyword>
<dbReference type="Proteomes" id="UP000325286">
    <property type="component" value="Chromosome"/>
</dbReference>
<accession>A0A5B9QTL9</accession>
<name>A0A5B9QTL9_9BACT</name>
<gene>
    <name evidence="2" type="ORF">UC8_43980</name>
</gene>
<protein>
    <submittedName>
        <fullName evidence="2">Uncharacterized protein</fullName>
    </submittedName>
</protein>
<dbReference type="EMBL" id="CP042914">
    <property type="protein sequence ID" value="QEG42364.1"/>
    <property type="molecule type" value="Genomic_DNA"/>
</dbReference>